<comment type="subcellular location">
    <subcellularLocation>
        <location evidence="1 8">Cell membrane</location>
        <topology evidence="1 8">Multi-pass membrane protein</topology>
    </subcellularLocation>
</comment>
<dbReference type="OrthoDB" id="9808458at2"/>
<proteinExistence type="inferred from homology"/>
<dbReference type="PANTHER" id="PTHR43337:SF1">
    <property type="entry name" value="XANTHINE_URACIL PERMEASE C887.17-RELATED"/>
    <property type="match status" value="1"/>
</dbReference>
<dbReference type="PANTHER" id="PTHR43337">
    <property type="entry name" value="XANTHINE/URACIL PERMEASE C887.17-RELATED"/>
    <property type="match status" value="1"/>
</dbReference>
<keyword evidence="7 8" id="KW-0472">Membrane</keyword>
<evidence type="ECO:0000256" key="1">
    <source>
        <dbReference type="ARBA" id="ARBA00004651"/>
    </source>
</evidence>
<feature type="transmembrane region" description="Helical" evidence="9">
    <location>
        <begin position="135"/>
        <end position="153"/>
    </location>
</feature>
<dbReference type="PIRSF" id="PIRSF005353">
    <property type="entry name" value="PbuG"/>
    <property type="match status" value="1"/>
</dbReference>
<dbReference type="RefSeq" id="WP_073592666.1">
    <property type="nucleotide sequence ID" value="NZ_MRCE01000005.1"/>
</dbReference>
<dbReference type="InterPro" id="IPR026033">
    <property type="entry name" value="Azg-like_bact_archaea"/>
</dbReference>
<dbReference type="GO" id="GO:0005886">
    <property type="term" value="C:plasma membrane"/>
    <property type="evidence" value="ECO:0007669"/>
    <property type="project" value="UniProtKB-SubCell"/>
</dbReference>
<dbReference type="InterPro" id="IPR006043">
    <property type="entry name" value="NCS2"/>
</dbReference>
<comment type="caution">
    <text evidence="10">The sequence shown here is derived from an EMBL/GenBank/DDBJ whole genome shotgun (WGS) entry which is preliminary data.</text>
</comment>
<dbReference type="STRING" id="454136.NIES2119_06640"/>
<dbReference type="EMBL" id="MRCE01000005">
    <property type="protein sequence ID" value="OKH39411.1"/>
    <property type="molecule type" value="Genomic_DNA"/>
</dbReference>
<feature type="transmembrane region" description="Helical" evidence="9">
    <location>
        <begin position="420"/>
        <end position="449"/>
    </location>
</feature>
<gene>
    <name evidence="10" type="ORF">NIES2119_06640</name>
</gene>
<protein>
    <submittedName>
        <fullName evidence="10">Guanine permease</fullName>
    </submittedName>
</protein>
<feature type="transmembrane region" description="Helical" evidence="9">
    <location>
        <begin position="82"/>
        <end position="104"/>
    </location>
</feature>
<dbReference type="GO" id="GO:0005345">
    <property type="term" value="F:purine nucleobase transmembrane transporter activity"/>
    <property type="evidence" value="ECO:0007669"/>
    <property type="project" value="TreeGrafter"/>
</dbReference>
<feature type="transmembrane region" description="Helical" evidence="9">
    <location>
        <begin position="364"/>
        <end position="384"/>
    </location>
</feature>
<feature type="transmembrane region" description="Helical" evidence="9">
    <location>
        <begin position="396"/>
        <end position="414"/>
    </location>
</feature>
<comment type="similarity">
    <text evidence="2 8">Belongs to the nucleobase:cation symporter-2 (NCS2) (TC 2.A.40) family. Azg-like subfamily.</text>
</comment>
<evidence type="ECO:0000256" key="7">
    <source>
        <dbReference type="ARBA" id="ARBA00023136"/>
    </source>
</evidence>
<accession>A0A1U7IQ28</accession>
<name>A0A1U7IQ28_9CYAN</name>
<reference evidence="10 11" key="1">
    <citation type="submission" date="2016-11" db="EMBL/GenBank/DDBJ databases">
        <title>Draft Genome Sequences of Nine Cyanobacterial Strains from Diverse Habitats.</title>
        <authorList>
            <person name="Zhu T."/>
            <person name="Hou S."/>
            <person name="Lu X."/>
            <person name="Hess W.R."/>
        </authorList>
    </citation>
    <scope>NUCLEOTIDE SEQUENCE [LARGE SCALE GENOMIC DNA]</scope>
    <source>
        <strain evidence="10 11">IAM M-71</strain>
    </source>
</reference>
<evidence type="ECO:0000256" key="2">
    <source>
        <dbReference type="ARBA" id="ARBA00005697"/>
    </source>
</evidence>
<feature type="transmembrane region" description="Helical" evidence="9">
    <location>
        <begin position="212"/>
        <end position="229"/>
    </location>
</feature>
<evidence type="ECO:0000256" key="5">
    <source>
        <dbReference type="ARBA" id="ARBA00022692"/>
    </source>
</evidence>
<keyword evidence="3 8" id="KW-0813">Transport</keyword>
<evidence type="ECO:0000313" key="10">
    <source>
        <dbReference type="EMBL" id="OKH39411.1"/>
    </source>
</evidence>
<evidence type="ECO:0000313" key="11">
    <source>
        <dbReference type="Proteomes" id="UP000185860"/>
    </source>
</evidence>
<feature type="transmembrane region" description="Helical" evidence="9">
    <location>
        <begin position="111"/>
        <end position="129"/>
    </location>
</feature>
<sequence length="482" mass="51626">MSKNIDDLREIELTRQTEPPEEPELTGWQGAIANFFQFTKYRTNFRTEILAGLTTFMTMAYILVVNPLILSDAIFLNQPKDLFTELVVATAISTVIGTLVMALYANYPFAMAPGMGLNAFFAYSVVLTLKIDWRLALSSVLVEGLIFIVLTLTSVRRQIVNAIPLVMKSATSVGIGLFIAYIGLSGDPKVGGAGIIVANAATKTGLGNLKEPATLMAIVGIFIASAFIVRRVKGALFWAILAIALLGWILGVSPWPQGIAEIPTFPQDLFGQAISGITQLNANNFWDFLAVLLVFLFVDIFDTVGTLSGVGIRAGYVNEKGEMDRVDEALLADAIGTTAGAIMGTSTVTTFAESAAGVEVGGRTGFTALIVSLLFVVSMIFIPIFKAIPPYATTPALVITGVLMMSAVSSIRWGDPAEAIPAFFTIFLIPLTYSIGTGLAVGFITYPVVKTFQGKAREVSIATWVLAAVFVARFVFMSTKFG</sequence>
<feature type="transmembrane region" description="Helical" evidence="9">
    <location>
        <begin position="330"/>
        <end position="352"/>
    </location>
</feature>
<evidence type="ECO:0000256" key="3">
    <source>
        <dbReference type="ARBA" id="ARBA00022448"/>
    </source>
</evidence>
<organism evidence="10 11">
    <name type="scientific">[Phormidium ambiguum] IAM M-71</name>
    <dbReference type="NCBI Taxonomy" id="454136"/>
    <lineage>
        <taxon>Bacteria</taxon>
        <taxon>Bacillati</taxon>
        <taxon>Cyanobacteriota</taxon>
        <taxon>Cyanophyceae</taxon>
        <taxon>Oscillatoriophycideae</taxon>
        <taxon>Aerosakkonematales</taxon>
        <taxon>Aerosakkonemataceae</taxon>
        <taxon>Floridanema</taxon>
    </lineage>
</organism>
<keyword evidence="6 8" id="KW-1133">Transmembrane helix</keyword>
<feature type="transmembrane region" description="Helical" evidence="9">
    <location>
        <begin position="461"/>
        <end position="479"/>
    </location>
</feature>
<evidence type="ECO:0000256" key="9">
    <source>
        <dbReference type="SAM" id="Phobius"/>
    </source>
</evidence>
<dbReference type="InterPro" id="IPR045018">
    <property type="entry name" value="Azg-like"/>
</dbReference>
<evidence type="ECO:0000256" key="4">
    <source>
        <dbReference type="ARBA" id="ARBA00022475"/>
    </source>
</evidence>
<dbReference type="Proteomes" id="UP000185860">
    <property type="component" value="Unassembled WGS sequence"/>
</dbReference>
<dbReference type="AlphaFoldDB" id="A0A1U7IQ28"/>
<feature type="transmembrane region" description="Helical" evidence="9">
    <location>
        <begin position="49"/>
        <end position="70"/>
    </location>
</feature>
<evidence type="ECO:0000256" key="6">
    <source>
        <dbReference type="ARBA" id="ARBA00022989"/>
    </source>
</evidence>
<feature type="transmembrane region" description="Helical" evidence="9">
    <location>
        <begin position="288"/>
        <end position="310"/>
    </location>
</feature>
<dbReference type="Pfam" id="PF00860">
    <property type="entry name" value="Xan_ur_permease"/>
    <property type="match status" value="1"/>
</dbReference>
<feature type="transmembrane region" description="Helical" evidence="9">
    <location>
        <begin position="236"/>
        <end position="255"/>
    </location>
</feature>
<feature type="transmembrane region" description="Helical" evidence="9">
    <location>
        <begin position="165"/>
        <end position="184"/>
    </location>
</feature>
<keyword evidence="4 8" id="KW-1003">Cell membrane</keyword>
<evidence type="ECO:0000256" key="8">
    <source>
        <dbReference type="PIRNR" id="PIRNR005353"/>
    </source>
</evidence>
<keyword evidence="5 8" id="KW-0812">Transmembrane</keyword>